<dbReference type="Gene3D" id="1.10.10.1940">
    <property type="match status" value="2"/>
</dbReference>
<feature type="domain" description="Peptidase M12A" evidence="14">
    <location>
        <begin position="1"/>
        <end position="133"/>
    </location>
</feature>
<keyword evidence="6 11" id="KW-0862">Zinc</keyword>
<organism evidence="15 16">
    <name type="scientific">Limulus polyphemus</name>
    <name type="common">Atlantic horseshoe crab</name>
    <dbReference type="NCBI Taxonomy" id="6850"/>
    <lineage>
        <taxon>Eukaryota</taxon>
        <taxon>Metazoa</taxon>
        <taxon>Ecdysozoa</taxon>
        <taxon>Arthropoda</taxon>
        <taxon>Chelicerata</taxon>
        <taxon>Merostomata</taxon>
        <taxon>Xiphosura</taxon>
        <taxon>Limulidae</taxon>
        <taxon>Limulus</taxon>
    </lineage>
</organism>
<dbReference type="SMART" id="SM00254">
    <property type="entry name" value="ShKT"/>
    <property type="match status" value="3"/>
</dbReference>
<dbReference type="Proteomes" id="UP000694941">
    <property type="component" value="Unplaced"/>
</dbReference>
<dbReference type="CDD" id="cd04280">
    <property type="entry name" value="ZnMc_astacin_like"/>
    <property type="match status" value="1"/>
</dbReference>
<dbReference type="PANTHER" id="PTHR10127">
    <property type="entry name" value="DISCOIDIN, CUB, EGF, LAMININ , AND ZINC METALLOPROTEASE DOMAIN CONTAINING"/>
    <property type="match status" value="1"/>
</dbReference>
<dbReference type="InterPro" id="IPR034035">
    <property type="entry name" value="Astacin-like_dom"/>
</dbReference>
<dbReference type="PROSITE" id="PS51670">
    <property type="entry name" value="SHKT"/>
    <property type="match status" value="3"/>
</dbReference>
<evidence type="ECO:0000256" key="10">
    <source>
        <dbReference type="PROSITE-ProRule" id="PRU01005"/>
    </source>
</evidence>
<feature type="disulfide bond" evidence="10">
    <location>
        <begin position="160"/>
        <end position="194"/>
    </location>
</feature>
<evidence type="ECO:0000313" key="15">
    <source>
        <dbReference type="Proteomes" id="UP000694941"/>
    </source>
</evidence>
<dbReference type="InterPro" id="IPR003582">
    <property type="entry name" value="ShKT_dom"/>
</dbReference>
<dbReference type="InterPro" id="IPR024079">
    <property type="entry name" value="MetalloPept_cat_dom_sf"/>
</dbReference>
<feature type="domain" description="ShKT" evidence="13">
    <location>
        <begin position="241"/>
        <end position="275"/>
    </location>
</feature>
<feature type="domain" description="ShKT" evidence="13">
    <location>
        <begin position="199"/>
        <end position="233"/>
    </location>
</feature>
<keyword evidence="4 11" id="KW-0479">Metal-binding</keyword>
<evidence type="ECO:0000256" key="12">
    <source>
        <dbReference type="RuleBase" id="RU361183"/>
    </source>
</evidence>
<evidence type="ECO:0000256" key="2">
    <source>
        <dbReference type="ARBA" id="ARBA00011245"/>
    </source>
</evidence>
<feature type="disulfide bond" evidence="10">
    <location>
        <begin position="199"/>
        <end position="233"/>
    </location>
</feature>
<dbReference type="PRINTS" id="PR00480">
    <property type="entry name" value="ASTACIN"/>
</dbReference>
<dbReference type="InterPro" id="IPR006026">
    <property type="entry name" value="Peptidase_Metallo"/>
</dbReference>
<comment type="caution">
    <text evidence="10">Lacks conserved residue(s) required for the propagation of feature annotation.</text>
</comment>
<evidence type="ECO:0000313" key="16">
    <source>
        <dbReference type="RefSeq" id="XP_022251606.1"/>
    </source>
</evidence>
<evidence type="ECO:0000256" key="8">
    <source>
        <dbReference type="ARBA" id="ARBA00023145"/>
    </source>
</evidence>
<evidence type="ECO:0000256" key="4">
    <source>
        <dbReference type="ARBA" id="ARBA00022723"/>
    </source>
</evidence>
<keyword evidence="15" id="KW-1185">Reference proteome</keyword>
<dbReference type="Pfam" id="PF01549">
    <property type="entry name" value="ShK"/>
    <property type="match status" value="3"/>
</dbReference>
<feature type="domain" description="ShKT" evidence="13">
    <location>
        <begin position="160"/>
        <end position="194"/>
    </location>
</feature>
<evidence type="ECO:0000256" key="5">
    <source>
        <dbReference type="ARBA" id="ARBA00022801"/>
    </source>
</evidence>
<dbReference type="Gene3D" id="3.40.390.10">
    <property type="entry name" value="Collagenase (Catalytic Domain)"/>
    <property type="match status" value="1"/>
</dbReference>
<keyword evidence="7 11" id="KW-0482">Metalloprotease</keyword>
<feature type="active site" evidence="11">
    <location>
        <position position="31"/>
    </location>
</feature>
<name>A0ABM1T6V0_LIMPO</name>
<feature type="binding site" evidence="11">
    <location>
        <position position="40"/>
    </location>
    <ligand>
        <name>Zn(2+)</name>
        <dbReference type="ChEBI" id="CHEBI:29105"/>
        <note>catalytic</note>
    </ligand>
</feature>
<evidence type="ECO:0000256" key="3">
    <source>
        <dbReference type="ARBA" id="ARBA00022670"/>
    </source>
</evidence>
<comment type="function">
    <text evidence="1">Metalloprotease.</text>
</comment>
<keyword evidence="8" id="KW-0865">Zymogen</keyword>
<dbReference type="PROSITE" id="PS51864">
    <property type="entry name" value="ASTACIN"/>
    <property type="match status" value="1"/>
</dbReference>
<keyword evidence="3 11" id="KW-0645">Protease</keyword>
<feature type="binding site" evidence="11">
    <location>
        <position position="34"/>
    </location>
    <ligand>
        <name>Zn(2+)</name>
        <dbReference type="ChEBI" id="CHEBI:29105"/>
        <note>catalytic</note>
    </ligand>
</feature>
<dbReference type="SUPFAM" id="SSF55486">
    <property type="entry name" value="Metalloproteases ('zincins'), catalytic domain"/>
    <property type="match status" value="1"/>
</dbReference>
<reference evidence="16" key="1">
    <citation type="submission" date="2025-08" db="UniProtKB">
        <authorList>
            <consortium name="RefSeq"/>
        </authorList>
    </citation>
    <scope>IDENTIFICATION</scope>
    <source>
        <tissue evidence="16">Muscle</tissue>
    </source>
</reference>
<feature type="binding site" evidence="11">
    <location>
        <position position="30"/>
    </location>
    <ligand>
        <name>Zn(2+)</name>
        <dbReference type="ChEBI" id="CHEBI:29105"/>
        <note>catalytic</note>
    </ligand>
</feature>
<dbReference type="EC" id="3.4.24.-" evidence="12"/>
<evidence type="ECO:0000256" key="6">
    <source>
        <dbReference type="ARBA" id="ARBA00022833"/>
    </source>
</evidence>
<dbReference type="InterPro" id="IPR001506">
    <property type="entry name" value="Peptidase_M12A"/>
</dbReference>
<dbReference type="RefSeq" id="XP_022251606.1">
    <property type="nucleotide sequence ID" value="XM_022395898.1"/>
</dbReference>
<keyword evidence="10" id="KW-1015">Disulfide bond</keyword>
<comment type="cofactor">
    <cofactor evidence="11 12">
        <name>Zn(2+)</name>
        <dbReference type="ChEBI" id="CHEBI:29105"/>
    </cofactor>
    <text evidence="11 12">Binds 1 zinc ion per subunit.</text>
</comment>
<evidence type="ECO:0000259" key="14">
    <source>
        <dbReference type="PROSITE" id="PS51864"/>
    </source>
</evidence>
<evidence type="ECO:0000256" key="11">
    <source>
        <dbReference type="PROSITE-ProRule" id="PRU01211"/>
    </source>
</evidence>
<evidence type="ECO:0000256" key="1">
    <source>
        <dbReference type="ARBA" id="ARBA00002657"/>
    </source>
</evidence>
<accession>A0ABM1T6V0</accession>
<dbReference type="GeneID" id="106467699"/>
<comment type="subunit">
    <text evidence="2">Monomer.</text>
</comment>
<comment type="function">
    <text evidence="9">Zinc metalloprotease. Provoques deadhesion of endothelial cells from cell cultures, and also degradation of fibronectin, fibrinogen and gelatin in vitro. Its role in the venom is not fully understood but it might act as a spreading factor that facilitates diffusion of other venom toxins. Alternatively, it might be involved in the proteolytic processing of other venom toxins or it might play a role in extra-oral digestion of prey.</text>
</comment>
<dbReference type="Pfam" id="PF01400">
    <property type="entry name" value="Astacin"/>
    <property type="match status" value="1"/>
</dbReference>
<gene>
    <name evidence="16" type="primary">LOC106467699</name>
</gene>
<evidence type="ECO:0000256" key="9">
    <source>
        <dbReference type="ARBA" id="ARBA00025529"/>
    </source>
</evidence>
<protein>
    <recommendedName>
        <fullName evidence="12">Metalloendopeptidase</fullName>
        <ecNumber evidence="12">3.4.24.-</ecNumber>
    </recommendedName>
</protein>
<evidence type="ECO:0000259" key="13">
    <source>
        <dbReference type="PROSITE" id="PS51670"/>
    </source>
</evidence>
<proteinExistence type="predicted"/>
<sequence length="275" mass="31861">MACSSAVGRNGGPQLLTLGHGCVYVGVVIHELMHAVGFWHEQSRADRDEYVTILWNNIQEGMAYNFAKYTLQKIQHLGEPYDYASVMHYGEYAFSKSRSQPTIKPLRPGVQIGQRNGFSNTDIRKINKLYKCGVTEVTTTTKMFSTTVAPVLRYLSVVGCADKNQNCEFWARQGECQRNPLWMMENCKKSCKQCKYTLCRDESSYCNFWRRNRQCERNSSFMHRYCKKSCNFCQGDPPVICKDQEVRCKIWAQKGHCFRFVNYMKKECSKTCSFC</sequence>
<dbReference type="PANTHER" id="PTHR10127:SF780">
    <property type="entry name" value="METALLOENDOPEPTIDASE"/>
    <property type="match status" value="1"/>
</dbReference>
<dbReference type="SMART" id="SM00235">
    <property type="entry name" value="ZnMc"/>
    <property type="match status" value="1"/>
</dbReference>
<evidence type="ECO:0000256" key="7">
    <source>
        <dbReference type="ARBA" id="ARBA00023049"/>
    </source>
</evidence>
<keyword evidence="5 11" id="KW-0378">Hydrolase</keyword>
<feature type="disulfide bond" evidence="10">
    <location>
        <begin position="241"/>
        <end position="275"/>
    </location>
</feature>